<evidence type="ECO:0000313" key="1">
    <source>
        <dbReference type="Proteomes" id="UP000095285"/>
    </source>
</evidence>
<dbReference type="Proteomes" id="UP000095285">
    <property type="component" value="Unassembled WGS sequence"/>
</dbReference>
<protein>
    <submittedName>
        <fullName evidence="2">Uncharacterized protein</fullName>
    </submittedName>
</protein>
<accession>A0A1I7VTG4</accession>
<gene>
    <name evidence="2" type="primary">LOAG_15770</name>
</gene>
<dbReference type="AlphaFoldDB" id="A0A1I7VTG4"/>
<sequence length="97" mass="11182">MLAVIVNKGSTMKNKRVVEREFKNEQKKLLILDLDQNFSPELNFKENKPKGRKSSKLYPDVEEAWALAIWHGSSQTLIAEPDIKCAAKYMDLPVYSR</sequence>
<reference evidence="1" key="1">
    <citation type="submission" date="2012-04" db="EMBL/GenBank/DDBJ databases">
        <title>The Genome Sequence of Loa loa.</title>
        <authorList>
            <consortium name="The Broad Institute Genome Sequencing Platform"/>
            <consortium name="Broad Institute Genome Sequencing Center for Infectious Disease"/>
            <person name="Nutman T.B."/>
            <person name="Fink D.L."/>
            <person name="Russ C."/>
            <person name="Young S."/>
            <person name="Zeng Q."/>
            <person name="Gargeya S."/>
            <person name="Alvarado L."/>
            <person name="Berlin A."/>
            <person name="Chapman S.B."/>
            <person name="Chen Z."/>
            <person name="Freedman E."/>
            <person name="Gellesch M."/>
            <person name="Goldberg J."/>
            <person name="Griggs A."/>
            <person name="Gujja S."/>
            <person name="Heilman E.R."/>
            <person name="Heiman D."/>
            <person name="Howarth C."/>
            <person name="Mehta T."/>
            <person name="Neiman D."/>
            <person name="Pearson M."/>
            <person name="Roberts A."/>
            <person name="Saif S."/>
            <person name="Shea T."/>
            <person name="Shenoy N."/>
            <person name="Sisk P."/>
            <person name="Stolte C."/>
            <person name="Sykes S."/>
            <person name="White J."/>
            <person name="Yandava C."/>
            <person name="Haas B."/>
            <person name="Henn M.R."/>
            <person name="Nusbaum C."/>
            <person name="Birren B."/>
        </authorList>
    </citation>
    <scope>NUCLEOTIDE SEQUENCE [LARGE SCALE GENOMIC DNA]</scope>
</reference>
<reference evidence="2" key="2">
    <citation type="submission" date="2016-11" db="UniProtKB">
        <authorList>
            <consortium name="WormBaseParasite"/>
        </authorList>
    </citation>
    <scope>IDENTIFICATION</scope>
</reference>
<organism evidence="1 2">
    <name type="scientific">Loa loa</name>
    <name type="common">Eye worm</name>
    <name type="synonym">Filaria loa</name>
    <dbReference type="NCBI Taxonomy" id="7209"/>
    <lineage>
        <taxon>Eukaryota</taxon>
        <taxon>Metazoa</taxon>
        <taxon>Ecdysozoa</taxon>
        <taxon>Nematoda</taxon>
        <taxon>Chromadorea</taxon>
        <taxon>Rhabditida</taxon>
        <taxon>Spirurina</taxon>
        <taxon>Spiruromorpha</taxon>
        <taxon>Filarioidea</taxon>
        <taxon>Onchocercidae</taxon>
        <taxon>Loa</taxon>
    </lineage>
</organism>
<keyword evidence="1" id="KW-1185">Reference proteome</keyword>
<evidence type="ECO:0000313" key="2">
    <source>
        <dbReference type="WBParaSite" id="EN70_6087"/>
    </source>
</evidence>
<proteinExistence type="predicted"/>
<dbReference type="InParanoid" id="A0A1I7VTG4"/>
<dbReference type="WBParaSite" id="EN70_6087">
    <property type="protein sequence ID" value="EN70_6087"/>
    <property type="gene ID" value="EN70_6087"/>
</dbReference>
<name>A0A1I7VTG4_LOALO</name>